<proteinExistence type="predicted"/>
<organism evidence="2 3">
    <name type="scientific">Calocera cornea HHB12733</name>
    <dbReference type="NCBI Taxonomy" id="1353952"/>
    <lineage>
        <taxon>Eukaryota</taxon>
        <taxon>Fungi</taxon>
        <taxon>Dikarya</taxon>
        <taxon>Basidiomycota</taxon>
        <taxon>Agaricomycotina</taxon>
        <taxon>Dacrymycetes</taxon>
        <taxon>Dacrymycetales</taxon>
        <taxon>Dacrymycetaceae</taxon>
        <taxon>Calocera</taxon>
    </lineage>
</organism>
<dbReference type="OrthoDB" id="4080456at2759"/>
<reference evidence="2 3" key="1">
    <citation type="journal article" date="2016" name="Mol. Biol. Evol.">
        <title>Comparative Genomics of Early-Diverging Mushroom-Forming Fungi Provides Insights into the Origins of Lignocellulose Decay Capabilities.</title>
        <authorList>
            <person name="Nagy L.G."/>
            <person name="Riley R."/>
            <person name="Tritt A."/>
            <person name="Adam C."/>
            <person name="Daum C."/>
            <person name="Floudas D."/>
            <person name="Sun H."/>
            <person name="Yadav J.S."/>
            <person name="Pangilinan J."/>
            <person name="Larsson K.H."/>
            <person name="Matsuura K."/>
            <person name="Barry K."/>
            <person name="Labutti K."/>
            <person name="Kuo R."/>
            <person name="Ohm R.A."/>
            <person name="Bhattacharya S.S."/>
            <person name="Shirouzu T."/>
            <person name="Yoshinaga Y."/>
            <person name="Martin F.M."/>
            <person name="Grigoriev I.V."/>
            <person name="Hibbett D.S."/>
        </authorList>
    </citation>
    <scope>NUCLEOTIDE SEQUENCE [LARGE SCALE GENOMIC DNA]</scope>
    <source>
        <strain evidence="2 3">HHB12733</strain>
    </source>
</reference>
<keyword evidence="3" id="KW-1185">Reference proteome</keyword>
<dbReference type="AlphaFoldDB" id="A0A165HN52"/>
<dbReference type="STRING" id="1353952.A0A165HN52"/>
<dbReference type="Gene3D" id="3.40.630.30">
    <property type="match status" value="1"/>
</dbReference>
<dbReference type="InterPro" id="IPR000182">
    <property type="entry name" value="GNAT_dom"/>
</dbReference>
<feature type="domain" description="N-acetyltransferase" evidence="1">
    <location>
        <begin position="25"/>
        <end position="170"/>
    </location>
</feature>
<dbReference type="InterPro" id="IPR016181">
    <property type="entry name" value="Acyl_CoA_acyltransferase"/>
</dbReference>
<evidence type="ECO:0000259" key="1">
    <source>
        <dbReference type="PROSITE" id="PS51186"/>
    </source>
</evidence>
<dbReference type="SUPFAM" id="SSF55729">
    <property type="entry name" value="Acyl-CoA N-acyltransferases (Nat)"/>
    <property type="match status" value="1"/>
</dbReference>
<dbReference type="InParanoid" id="A0A165HN52"/>
<dbReference type="GO" id="GO:0016747">
    <property type="term" value="F:acyltransferase activity, transferring groups other than amino-acyl groups"/>
    <property type="evidence" value="ECO:0007669"/>
    <property type="project" value="InterPro"/>
</dbReference>
<dbReference type="Pfam" id="PF13673">
    <property type="entry name" value="Acetyltransf_10"/>
    <property type="match status" value="1"/>
</dbReference>
<sequence length="170" mass="19188">MDDIYLHYRLSHPEEELLDYSIAPIDYAPLASVHLPQVHDLLAATFWPGISVADSTLPENEPEKCTVVATYKRLVVGVALLSGPREGYLMYLAVKAGWDAAGIATTMLHMLVVRNQDTDITLHVSADNPAMLLYNRFGFKAEEFVVGFYDEYLPRNSKACKNAFRLRLRR</sequence>
<dbReference type="PROSITE" id="PS51186">
    <property type="entry name" value="GNAT"/>
    <property type="match status" value="1"/>
</dbReference>
<evidence type="ECO:0000313" key="3">
    <source>
        <dbReference type="Proteomes" id="UP000076842"/>
    </source>
</evidence>
<name>A0A165HN52_9BASI</name>
<gene>
    <name evidence="2" type="ORF">CALCODRAFT_523327</name>
</gene>
<protein>
    <recommendedName>
        <fullName evidence="1">N-acetyltransferase domain-containing protein</fullName>
    </recommendedName>
</protein>
<accession>A0A165HN52</accession>
<dbReference type="EMBL" id="KV423940">
    <property type="protein sequence ID" value="KZT59503.1"/>
    <property type="molecule type" value="Genomic_DNA"/>
</dbReference>
<dbReference type="Proteomes" id="UP000076842">
    <property type="component" value="Unassembled WGS sequence"/>
</dbReference>
<evidence type="ECO:0000313" key="2">
    <source>
        <dbReference type="EMBL" id="KZT59503.1"/>
    </source>
</evidence>